<gene>
    <name evidence="1" type="ORF">M9Y10_012441</name>
</gene>
<protein>
    <submittedName>
        <fullName evidence="1">Uncharacterized protein</fullName>
    </submittedName>
</protein>
<name>A0ABR2IEV5_9EUKA</name>
<comment type="caution">
    <text evidence="1">The sequence shown here is derived from an EMBL/GenBank/DDBJ whole genome shotgun (WGS) entry which is preliminary data.</text>
</comment>
<sequence length="335" mass="37722">MTIPEFPLFLSQVFDVTQTDSIVGFQVAWNKRINNHLNILQSINIIPRVYPVEMSPHSGEEKQPGNYQLNINGDFYEMPFTFGFSKNSPPTFFITIPINPASSVNFASTIRNLSKFYLPDFGSSLSYYGSQSTSRLDIDVSNYFRDISFTFYSTYFPSPKYGLGASIMLPVLSNTTDQINPWFSLAFLIDRTKIINLEARMKNNNLQKLYYYQKNDPSVPQLREGHKYCTMLHIAENISLAIGSTYSIEPKTFAGATLKIDAGGLNSEPLLSSEFRIGIQRSFLMSRISAVISSTGIVQSYFQRNIKDGVLMSTYGCADNVHKIYTVGLGFVLDS</sequence>
<proteinExistence type="predicted"/>
<dbReference type="EMBL" id="JAPFFF010000018">
    <property type="protein sequence ID" value="KAK8860775.1"/>
    <property type="molecule type" value="Genomic_DNA"/>
</dbReference>
<reference evidence="1 2" key="1">
    <citation type="submission" date="2024-04" db="EMBL/GenBank/DDBJ databases">
        <title>Tritrichomonas musculus Genome.</title>
        <authorList>
            <person name="Alves-Ferreira E."/>
            <person name="Grigg M."/>
            <person name="Lorenzi H."/>
            <person name="Galac M."/>
        </authorList>
    </citation>
    <scope>NUCLEOTIDE SEQUENCE [LARGE SCALE GENOMIC DNA]</scope>
    <source>
        <strain evidence="1 2">EAF2021</strain>
    </source>
</reference>
<evidence type="ECO:0000313" key="1">
    <source>
        <dbReference type="EMBL" id="KAK8860775.1"/>
    </source>
</evidence>
<dbReference type="Proteomes" id="UP001470230">
    <property type="component" value="Unassembled WGS sequence"/>
</dbReference>
<accession>A0ABR2IEV5</accession>
<evidence type="ECO:0000313" key="2">
    <source>
        <dbReference type="Proteomes" id="UP001470230"/>
    </source>
</evidence>
<organism evidence="1 2">
    <name type="scientific">Tritrichomonas musculus</name>
    <dbReference type="NCBI Taxonomy" id="1915356"/>
    <lineage>
        <taxon>Eukaryota</taxon>
        <taxon>Metamonada</taxon>
        <taxon>Parabasalia</taxon>
        <taxon>Tritrichomonadida</taxon>
        <taxon>Tritrichomonadidae</taxon>
        <taxon>Tritrichomonas</taxon>
    </lineage>
</organism>
<keyword evidence="2" id="KW-1185">Reference proteome</keyword>